<name>A0A455ZGQ1_9FLAO</name>
<dbReference type="EMBL" id="BK010611">
    <property type="protein sequence ID" value="DAC75771.1"/>
    <property type="molecule type" value="Genomic_DNA"/>
</dbReference>
<reference evidence="3" key="8">
    <citation type="journal article" date="2018" name="J. ISSAAS">
        <title>In Silico Identification of Three Types of Integrative and Conjugative Elements (ICEs) in Elizabethkingia anophelis Strains Isolated from Around the World.</title>
        <authorList>
            <person name="Xu J."/>
            <person name="Pei D."/>
            <person name="Nicholson A."/>
            <person name="Lan Y."/>
            <person name="Xia Q."/>
        </authorList>
    </citation>
    <scope>NUCLEOTIDE SEQUENCE</scope>
</reference>
<feature type="transmembrane region" description="Helical" evidence="1">
    <location>
        <begin position="95"/>
        <end position="115"/>
    </location>
</feature>
<reference evidence="3" key="4">
    <citation type="journal article" date="2016" name="Sci. Rep.">
        <title>Genomic epidemiology and global diversity of the emerging bacterial pathogen Elizabethkingia anophelis.</title>
        <authorList>
            <person name="Breurec S."/>
            <person name="Criscuolo A."/>
            <person name="Diancourt L."/>
            <person name="Rendueles O."/>
            <person name="Vandenbogaert M."/>
            <person name="Passet V."/>
            <person name="Caro V."/>
            <person name="Rocha E.P."/>
            <person name="Touchon M."/>
            <person name="Brisse S."/>
        </authorList>
    </citation>
    <scope>NUCLEOTIDE SEQUENCE</scope>
</reference>
<feature type="transmembrane region" description="Helical" evidence="1">
    <location>
        <begin position="127"/>
        <end position="149"/>
    </location>
</feature>
<evidence type="ECO:0000313" key="2">
    <source>
        <dbReference type="EMBL" id="DAC75583.1"/>
    </source>
</evidence>
<reference evidence="3" key="1">
    <citation type="journal article" date="2014" name="Genome Biol. Evol.">
        <title>Comparative genomic analysis of malaria mosquito vector-associated novel pathogen Elizabethkingia anophelis.</title>
        <authorList>
            <person name="Teo J."/>
            <person name="Tan S.Y."/>
            <person name="Liu Y."/>
            <person name="Tay M."/>
            <person name="Ding Y."/>
            <person name="Li Y."/>
            <person name="Kjelleberg S."/>
            <person name="Givskov M."/>
            <person name="Lin R.T."/>
            <person name="Yang L."/>
        </authorList>
    </citation>
    <scope>NUCLEOTIDE SEQUENCE</scope>
</reference>
<sequence>MNQNLTLKQSKSKSWLTRIKLFDRANIKKPIIILAGSILMVIGGILPFIDNMIPKSINEKISSGRFQDVETLIWSLSITISPLILLLAARMKAHWATYIVPIYTFTYQFLTFALFAAGSNLKASSAFIYYVIGITIIVFIIYNVISLYIKTIFLKDETKNELLDQMLKLKFDETEESRKN</sequence>
<evidence type="ECO:0000256" key="1">
    <source>
        <dbReference type="SAM" id="Phobius"/>
    </source>
</evidence>
<evidence type="ECO:0000313" key="3">
    <source>
        <dbReference type="EMBL" id="DAC75771.1"/>
    </source>
</evidence>
<feature type="transmembrane region" description="Helical" evidence="1">
    <location>
        <begin position="69"/>
        <end position="88"/>
    </location>
</feature>
<dbReference type="RefSeq" id="WP_236617572.1">
    <property type="nucleotide sequence ID" value="NZ_JBJDJO010000011.1"/>
</dbReference>
<reference evidence="3" key="7">
    <citation type="journal article" date="2017" name="Sci. Rep.">
        <title>Genomic features, phylogenetic relationships, and comparative genomics of Elizabethkingia anophelis strain EM361-97 isolated in Taiwan.</title>
        <authorList>
            <person name="Lin J.N."/>
            <person name="Lai C.H."/>
            <person name="Yang C.H."/>
            <person name="Huang Y.H."/>
            <person name="Lin H.H."/>
        </authorList>
    </citation>
    <scope>NUCLEOTIDE SEQUENCE</scope>
</reference>
<reference evidence="3" key="2">
    <citation type="journal article" date="2014" name="PLoS ONE">
        <title>Insights from the genome annotation of Elizabethkingia anophelis from the malaria vector Anopheles gambiae.</title>
        <authorList>
            <person name="Kukutla P."/>
            <person name="Lindberg B.G."/>
            <person name="Pei D."/>
            <person name="Rayl M."/>
            <person name="Yu W."/>
            <person name="Steritz M."/>
            <person name="Faye I."/>
            <person name="Xu J."/>
        </authorList>
    </citation>
    <scope>NUCLEOTIDE SEQUENCE</scope>
</reference>
<protein>
    <submittedName>
        <fullName evidence="3">Uncharacterized protein</fullName>
    </submittedName>
</protein>
<dbReference type="AlphaFoldDB" id="A0A455ZGQ1"/>
<keyword evidence="1" id="KW-0812">Transmembrane</keyword>
<keyword evidence="1" id="KW-1133">Transmembrane helix</keyword>
<dbReference type="EMBL" id="BK010621">
    <property type="protein sequence ID" value="DAC76311.1"/>
    <property type="molecule type" value="Genomic_DNA"/>
</dbReference>
<organism evidence="3">
    <name type="scientific">Elizabethkingia anophelis</name>
    <dbReference type="NCBI Taxonomy" id="1117645"/>
    <lineage>
        <taxon>Bacteria</taxon>
        <taxon>Pseudomonadati</taxon>
        <taxon>Bacteroidota</taxon>
        <taxon>Flavobacteriia</taxon>
        <taxon>Flavobacteriales</taxon>
        <taxon>Weeksellaceae</taxon>
        <taxon>Elizabethkingia</taxon>
    </lineage>
</organism>
<keyword evidence="1" id="KW-0472">Membrane</keyword>
<reference evidence="3" key="5">
    <citation type="journal article" date="2017" name="Genome Announc.">
        <title>Complete Circularized Genome Sequences of Four Strains of Elizabethkingia anophelis, Including Two Novel Strains Isolated from Wild-Caught Anopheles sinensis.</title>
        <authorList>
            <person name="Pei D."/>
            <person name="Nicholson A.C."/>
            <person name="Jiang J."/>
            <person name="Chen H."/>
            <person name="Whitney A.M."/>
            <person name="Villarma A."/>
            <person name="Bell M."/>
            <person name="Humrighouse B."/>
            <person name="Rowe L.A."/>
            <person name="Sheth M."/>
            <person name="Batra D."/>
            <person name="Juieng P."/>
            <person name="Loparev V.N."/>
            <person name="McQuiston J.R."/>
            <person name="Lan Y."/>
            <person name="Ma Y."/>
            <person name="Xu J."/>
        </authorList>
    </citation>
    <scope>NUCLEOTIDE SEQUENCE</scope>
</reference>
<feature type="transmembrane region" description="Helical" evidence="1">
    <location>
        <begin position="31"/>
        <end position="49"/>
    </location>
</feature>
<gene>
    <name evidence="3" type="primary">ICEEaIII(6)_NUHP1_31892_32434</name>
    <name evidence="2" type="synonym">ICEEaIII(2)_R26_32075_31533</name>
</gene>
<reference evidence="3" key="6">
    <citation type="journal article" date="2017" name="Nat. Commun.">
        <title>Evolutionary dynamics and genomic features of the Elizabethkingia anophelis 2015 to 2016 Wisconsin outbreak strain.</title>
        <authorList>
            <person name="Perrin A."/>
            <person name="Larsonneur E."/>
            <person name="Nicholson A.C."/>
            <person name="Edwards D.J."/>
            <person name="Gundlach K.M."/>
            <person name="Whitney A.M."/>
            <person name="Gulvik C.A."/>
            <person name="Bell M.E."/>
            <person name="Rendueles O."/>
            <person name="Cury J."/>
            <person name="Hugon P."/>
            <person name="Clermont D."/>
            <person name="Enouf V."/>
            <person name="Loparev V."/>
            <person name="Juieng P."/>
            <person name="Monson T."/>
            <person name="Warshauer D."/>
            <person name="Elbadawi L.I."/>
            <person name="Walters M.S."/>
            <person name="Crist M.B."/>
            <person name="Noble-Wang J."/>
            <person name="Borlaug G."/>
            <person name="Rocha E.P.C."/>
            <person name="Criscuolo A."/>
            <person name="Touchon M."/>
            <person name="Davis J.P."/>
            <person name="Holt K.E."/>
            <person name="McQuiston J.R."/>
            <person name="Brisse S."/>
        </authorList>
    </citation>
    <scope>NUCLEOTIDE SEQUENCE</scope>
</reference>
<proteinExistence type="predicted"/>
<dbReference type="EMBL" id="BK010607">
    <property type="protein sequence ID" value="DAC75583.1"/>
    <property type="molecule type" value="Genomic_DNA"/>
</dbReference>
<accession>A0A455ZGQ1</accession>
<reference evidence="3" key="3">
    <citation type="journal article" date="2016" name="Genome Announc.">
        <title>Complete Genome Sequences of Four Strains from the 2015-2016 Elizabethkingia anophelis Outbreak.</title>
        <authorList>
            <person name="Nicholson A.C."/>
            <person name="Whitney A.M."/>
            <person name="Emery B.D."/>
            <person name="Bell M.E."/>
            <person name="Gartin J.T."/>
            <person name="Humrighouse B.W."/>
            <person name="Loparev V.N."/>
            <person name="Batra D."/>
            <person name="Sheth M."/>
            <person name="Rowe L.A."/>
            <person name="Juieng P."/>
            <person name="Knipe K."/>
            <person name="Gulvik C."/>
            <person name="McQuiston J.R."/>
        </authorList>
    </citation>
    <scope>NUCLEOTIDE SEQUENCE</scope>
</reference>